<evidence type="ECO:0000256" key="4">
    <source>
        <dbReference type="ARBA" id="ARBA00022679"/>
    </source>
</evidence>
<dbReference type="PANTHER" id="PTHR33908">
    <property type="entry name" value="MANNOSYLTRANSFERASE YKCB-RELATED"/>
    <property type="match status" value="1"/>
</dbReference>
<accession>A0AAV3XB75</accession>
<dbReference type="Pfam" id="PF13231">
    <property type="entry name" value="PMT_2"/>
    <property type="match status" value="1"/>
</dbReference>
<dbReference type="EMBL" id="BLAY01000027">
    <property type="protein sequence ID" value="GET37360.1"/>
    <property type="molecule type" value="Genomic_DNA"/>
</dbReference>
<dbReference type="GO" id="GO:0005886">
    <property type="term" value="C:plasma membrane"/>
    <property type="evidence" value="ECO:0007669"/>
    <property type="project" value="UniProtKB-SubCell"/>
</dbReference>
<keyword evidence="3" id="KW-0328">Glycosyltransferase</keyword>
<evidence type="ECO:0000256" key="7">
    <source>
        <dbReference type="ARBA" id="ARBA00023136"/>
    </source>
</evidence>
<dbReference type="GO" id="GO:0009103">
    <property type="term" value="P:lipopolysaccharide biosynthetic process"/>
    <property type="evidence" value="ECO:0007669"/>
    <property type="project" value="UniProtKB-ARBA"/>
</dbReference>
<evidence type="ECO:0000313" key="11">
    <source>
        <dbReference type="Proteomes" id="UP001050975"/>
    </source>
</evidence>
<gene>
    <name evidence="10" type="ORF">MiSe_21130</name>
</gene>
<evidence type="ECO:0000256" key="1">
    <source>
        <dbReference type="ARBA" id="ARBA00004651"/>
    </source>
</evidence>
<dbReference type="AlphaFoldDB" id="A0AAV3XB75"/>
<feature type="transmembrane region" description="Helical" evidence="8">
    <location>
        <begin position="390"/>
        <end position="407"/>
    </location>
</feature>
<feature type="transmembrane region" description="Helical" evidence="8">
    <location>
        <begin position="263"/>
        <end position="280"/>
    </location>
</feature>
<dbReference type="GO" id="GO:0016763">
    <property type="term" value="F:pentosyltransferase activity"/>
    <property type="evidence" value="ECO:0007669"/>
    <property type="project" value="TreeGrafter"/>
</dbReference>
<dbReference type="PANTHER" id="PTHR33908:SF11">
    <property type="entry name" value="MEMBRANE PROTEIN"/>
    <property type="match status" value="1"/>
</dbReference>
<keyword evidence="11" id="KW-1185">Reference proteome</keyword>
<organism evidence="10 11">
    <name type="scientific">Microseira wollei NIES-4236</name>
    <dbReference type="NCBI Taxonomy" id="2530354"/>
    <lineage>
        <taxon>Bacteria</taxon>
        <taxon>Bacillati</taxon>
        <taxon>Cyanobacteriota</taxon>
        <taxon>Cyanophyceae</taxon>
        <taxon>Oscillatoriophycideae</taxon>
        <taxon>Aerosakkonematales</taxon>
        <taxon>Aerosakkonemataceae</taxon>
        <taxon>Microseira</taxon>
    </lineage>
</organism>
<keyword evidence="4" id="KW-0808">Transferase</keyword>
<protein>
    <recommendedName>
        <fullName evidence="9">Glycosyltransferase RgtA/B/C/D-like domain-containing protein</fullName>
    </recommendedName>
</protein>
<evidence type="ECO:0000259" key="9">
    <source>
        <dbReference type="Pfam" id="PF13231"/>
    </source>
</evidence>
<dbReference type="RefSeq" id="WP_226578700.1">
    <property type="nucleotide sequence ID" value="NZ_BLAY01000027.1"/>
</dbReference>
<feature type="transmembrane region" description="Helical" evidence="8">
    <location>
        <begin position="168"/>
        <end position="186"/>
    </location>
</feature>
<evidence type="ECO:0000256" key="6">
    <source>
        <dbReference type="ARBA" id="ARBA00022989"/>
    </source>
</evidence>
<proteinExistence type="predicted"/>
<evidence type="ECO:0000313" key="10">
    <source>
        <dbReference type="EMBL" id="GET37360.1"/>
    </source>
</evidence>
<keyword evidence="6 8" id="KW-1133">Transmembrane helix</keyword>
<feature type="transmembrane region" description="Helical" evidence="8">
    <location>
        <begin position="118"/>
        <end position="136"/>
    </location>
</feature>
<dbReference type="InterPro" id="IPR038731">
    <property type="entry name" value="RgtA/B/C-like"/>
</dbReference>
<reference evidence="10" key="1">
    <citation type="submission" date="2019-10" db="EMBL/GenBank/DDBJ databases">
        <title>Draft genome sequece of Microseira wollei NIES-4236.</title>
        <authorList>
            <person name="Yamaguchi H."/>
            <person name="Suzuki S."/>
            <person name="Kawachi M."/>
        </authorList>
    </citation>
    <scope>NUCLEOTIDE SEQUENCE</scope>
    <source>
        <strain evidence="10">NIES-4236</strain>
    </source>
</reference>
<keyword evidence="2" id="KW-1003">Cell membrane</keyword>
<keyword evidence="7 8" id="KW-0472">Membrane</keyword>
<feature type="transmembrane region" description="Helical" evidence="8">
    <location>
        <begin position="14"/>
        <end position="33"/>
    </location>
</feature>
<evidence type="ECO:0000256" key="3">
    <source>
        <dbReference type="ARBA" id="ARBA00022676"/>
    </source>
</evidence>
<comment type="subcellular location">
    <subcellularLocation>
        <location evidence="1">Cell membrane</location>
        <topology evidence="1">Multi-pass membrane protein</topology>
    </subcellularLocation>
</comment>
<sequence length="578" mass="63221">MSRSFPIFKAPTRFSLELLLIAGIAIGILLRLLNLGSREFWYDEVLSLLVSSGQAVNYDGPGPVPVVLREYTALFSVPLNAGVQDFANVFKGLVSDVHPPLSFLFLHFWMRLFGSSEIATRGLIALISALAVASAYGLGRFLLGRGGGLILAALLATNPYYLSHSLNIRMYAPLVLWAILSAWAMLHLTDMGNGAESEENEEKNPSPLTSSPAHPLNRSTLFWSAVLIGSVAAGLLTQYLFAHWVITLGIFSLVFDRRRWWQHGMRLGIGVLLTLPWALWGTRQQLRNRPNLGGQFDSTGGLQHFTDAAQTLGNHLVLGDWGTSFPVGVSTVAGTIAIALLAACAISLWRMGERRSLAVAFVLGIVPLLLALTVDIVTNKFTVGFGQGRTLIFILPGCLLLIATWLLQASGRWLPTVAGGLLLLYLTVGVGDYTLRQRAMFHQVADLIRQAPKTPTLVAMNSNAWGHVLRLAYYTPPNTSVKLLARAPAKLAPSLEKVLQGAEGSKYSRLIFLDSAKPVWSALKTETQKQTEKRKIEKVLQTAFCKSKQPCKPTKTQQLSGTMDIDQFTVNLYTRSGK</sequence>
<feature type="transmembrane region" description="Helical" evidence="8">
    <location>
        <begin position="325"/>
        <end position="349"/>
    </location>
</feature>
<feature type="transmembrane region" description="Helical" evidence="8">
    <location>
        <begin position="414"/>
        <end position="435"/>
    </location>
</feature>
<dbReference type="InterPro" id="IPR050297">
    <property type="entry name" value="LipidA_mod_glycosyltrf_83"/>
</dbReference>
<feature type="domain" description="Glycosyltransferase RgtA/B/C/D-like" evidence="9">
    <location>
        <begin position="98"/>
        <end position="190"/>
    </location>
</feature>
<evidence type="ECO:0000256" key="5">
    <source>
        <dbReference type="ARBA" id="ARBA00022692"/>
    </source>
</evidence>
<keyword evidence="5 8" id="KW-0812">Transmembrane</keyword>
<name>A0AAV3XB75_9CYAN</name>
<evidence type="ECO:0000256" key="2">
    <source>
        <dbReference type="ARBA" id="ARBA00022475"/>
    </source>
</evidence>
<dbReference type="Proteomes" id="UP001050975">
    <property type="component" value="Unassembled WGS sequence"/>
</dbReference>
<comment type="caution">
    <text evidence="10">The sequence shown here is derived from an EMBL/GenBank/DDBJ whole genome shotgun (WGS) entry which is preliminary data.</text>
</comment>
<evidence type="ECO:0000256" key="8">
    <source>
        <dbReference type="SAM" id="Phobius"/>
    </source>
</evidence>
<feature type="transmembrane region" description="Helical" evidence="8">
    <location>
        <begin position="221"/>
        <end position="251"/>
    </location>
</feature>
<feature type="transmembrane region" description="Helical" evidence="8">
    <location>
        <begin position="356"/>
        <end position="378"/>
    </location>
</feature>